<keyword evidence="2" id="KW-1185">Reference proteome</keyword>
<protein>
    <recommendedName>
        <fullName evidence="3">DUF1289 domain-containing protein</fullName>
    </recommendedName>
</protein>
<comment type="caution">
    <text evidence="1">The sequence shown here is derived from an EMBL/GenBank/DDBJ whole genome shotgun (WGS) entry which is preliminary data.</text>
</comment>
<sequence length="64" mass="7282">MNIDKDESVNSPCIKQCALDEHEVCRGCYRSISEIIGWGDKSNEQKRRILANCAQRMEGLAVIR</sequence>
<dbReference type="PANTHER" id="PTHR35175">
    <property type="entry name" value="DUF1289 DOMAIN-CONTAINING PROTEIN"/>
    <property type="match status" value="1"/>
</dbReference>
<dbReference type="Proteomes" id="UP001501479">
    <property type="component" value="Unassembled WGS sequence"/>
</dbReference>
<dbReference type="EMBL" id="BAABDS010000052">
    <property type="protein sequence ID" value="GAA3722848.1"/>
    <property type="molecule type" value="Genomic_DNA"/>
</dbReference>
<dbReference type="RefSeq" id="WP_344966023.1">
    <property type="nucleotide sequence ID" value="NZ_BAABDS010000052.1"/>
</dbReference>
<proteinExistence type="predicted"/>
<evidence type="ECO:0008006" key="3">
    <source>
        <dbReference type="Google" id="ProtNLM"/>
    </source>
</evidence>
<reference evidence="2" key="1">
    <citation type="journal article" date="2019" name="Int. J. Syst. Evol. Microbiol.">
        <title>The Global Catalogue of Microorganisms (GCM) 10K type strain sequencing project: providing services to taxonomists for standard genome sequencing and annotation.</title>
        <authorList>
            <consortium name="The Broad Institute Genomics Platform"/>
            <consortium name="The Broad Institute Genome Sequencing Center for Infectious Disease"/>
            <person name="Wu L."/>
            <person name="Ma J."/>
        </authorList>
    </citation>
    <scope>NUCLEOTIDE SEQUENCE [LARGE SCALE GENOMIC DNA]</scope>
    <source>
        <strain evidence="2">JCM 17329</strain>
    </source>
</reference>
<name>A0ABP7ETF3_9GAMM</name>
<dbReference type="PANTHER" id="PTHR35175:SF2">
    <property type="entry name" value="DUF1289 DOMAIN-CONTAINING PROTEIN"/>
    <property type="match status" value="1"/>
</dbReference>
<organism evidence="1 2">
    <name type="scientific">Oceanisphaera sediminis</name>
    <dbReference type="NCBI Taxonomy" id="981381"/>
    <lineage>
        <taxon>Bacteria</taxon>
        <taxon>Pseudomonadati</taxon>
        <taxon>Pseudomonadota</taxon>
        <taxon>Gammaproteobacteria</taxon>
        <taxon>Aeromonadales</taxon>
        <taxon>Aeromonadaceae</taxon>
        <taxon>Oceanisphaera</taxon>
    </lineage>
</organism>
<gene>
    <name evidence="1" type="ORF">GCM10022421_34500</name>
</gene>
<evidence type="ECO:0000313" key="2">
    <source>
        <dbReference type="Proteomes" id="UP001501479"/>
    </source>
</evidence>
<dbReference type="Pfam" id="PF06945">
    <property type="entry name" value="DUF1289"/>
    <property type="match status" value="1"/>
</dbReference>
<accession>A0ABP7ETF3</accession>
<dbReference type="InterPro" id="IPR010710">
    <property type="entry name" value="DUF1289"/>
</dbReference>
<evidence type="ECO:0000313" key="1">
    <source>
        <dbReference type="EMBL" id="GAA3722848.1"/>
    </source>
</evidence>